<dbReference type="AlphaFoldDB" id="A0A3T0TTA0"/>
<gene>
    <name evidence="2" type="ORF">DMC14_000750</name>
</gene>
<evidence type="ECO:0000313" key="2">
    <source>
        <dbReference type="EMBL" id="AZZ65321.1"/>
    </source>
</evidence>
<feature type="transmembrane region" description="Helical" evidence="1">
    <location>
        <begin position="127"/>
        <end position="151"/>
    </location>
</feature>
<evidence type="ECO:0008006" key="4">
    <source>
        <dbReference type="Google" id="ProtNLM"/>
    </source>
</evidence>
<dbReference type="OrthoDB" id="396632at2"/>
<proteinExistence type="predicted"/>
<evidence type="ECO:0000256" key="1">
    <source>
        <dbReference type="SAM" id="Phobius"/>
    </source>
</evidence>
<dbReference type="EMBL" id="CP033058">
    <property type="protein sequence ID" value="AZZ65321.1"/>
    <property type="molecule type" value="Genomic_DNA"/>
</dbReference>
<keyword evidence="1" id="KW-0812">Transmembrane</keyword>
<dbReference type="RefSeq" id="WP_116171860.1">
    <property type="nucleotide sequence ID" value="NZ_CP033058.2"/>
</dbReference>
<dbReference type="Proteomes" id="UP000256585">
    <property type="component" value="Chromosome"/>
</dbReference>
<keyword evidence="1" id="KW-1133">Transmembrane helix</keyword>
<sequence>MRDIDLTTYSTTDQLYEDHKKKFSIRWILFTIFLSIVTLLLLTIFIEYAVRKESYIQNYLVAISQSNSKLTPTEVQGFARQTYVRTFIISLFSMLLGIAILAFHLVFWIKSLKAKDFSVYSPWLSSIYAFLIFIVAINLFWGIGSLFNIQIWNINRILNLVYTIALPIGYFVFYWPCGKIIKMFRYVKIQAQMQNSGAPNFESFAQMMQQENSSKISNNIDQAFISTQADINQKNNINYRDQLNSLDNEKLILMANKLNIFGAEDLPREKLIDKIILIFETNEQNKNSNLNKKNSIEKNLNKDLENLDSSKLDD</sequence>
<organism evidence="2 3">
    <name type="scientific">Metamycoplasma phocicerebrale</name>
    <dbReference type="NCBI Taxonomy" id="142649"/>
    <lineage>
        <taxon>Bacteria</taxon>
        <taxon>Bacillati</taxon>
        <taxon>Mycoplasmatota</taxon>
        <taxon>Mycoplasmoidales</taxon>
        <taxon>Metamycoplasmataceae</taxon>
        <taxon>Metamycoplasma</taxon>
    </lineage>
</organism>
<protein>
    <recommendedName>
        <fullName evidence="4">Rho termination factor N-terminal domain-containing protein</fullName>
    </recommendedName>
</protein>
<feature type="transmembrane region" description="Helical" evidence="1">
    <location>
        <begin position="157"/>
        <end position="175"/>
    </location>
</feature>
<dbReference type="KEGG" id="mphc:DMC14_000750"/>
<name>A0A3T0TTA0_9BACT</name>
<keyword evidence="3" id="KW-1185">Reference proteome</keyword>
<keyword evidence="1" id="KW-0472">Membrane</keyword>
<feature type="transmembrane region" description="Helical" evidence="1">
    <location>
        <begin position="87"/>
        <end position="107"/>
    </location>
</feature>
<accession>A0A3T0TTA0</accession>
<reference evidence="2" key="1">
    <citation type="submission" date="2019-03" db="EMBL/GenBank/DDBJ databases">
        <title>Draft Sequence and Annotation of the Mycoplasma phocicerebrale Strain 1049T Genome.</title>
        <authorList>
            <person name="Frasca S.Jr."/>
            <person name="Kutish G.F."/>
            <person name="Castellanos Gell J."/>
            <person name="Michaels D.L."/>
            <person name="Brown D.R."/>
        </authorList>
    </citation>
    <scope>NUCLEOTIDE SEQUENCE</scope>
    <source>
        <strain evidence="2">1049</strain>
    </source>
</reference>
<evidence type="ECO:0000313" key="3">
    <source>
        <dbReference type="Proteomes" id="UP000256585"/>
    </source>
</evidence>
<feature type="transmembrane region" description="Helical" evidence="1">
    <location>
        <begin position="27"/>
        <end position="50"/>
    </location>
</feature>